<sequence>MLNTAIVPSPCLCDDDGGYESARGLFRSLIDAAPQQTGAPKLLRLREQAALIKFNVDCVYRRNPRCDDDGKLRSPAQNYPSKTPTDHSGIICSSPRNVSSRRFPMQCQRMQFNR</sequence>
<dbReference type="EMBL" id="KQ981928">
    <property type="protein sequence ID" value="KYN32869.1"/>
    <property type="molecule type" value="Genomic_DNA"/>
</dbReference>
<reference evidence="2 3" key="1">
    <citation type="submission" date="2016-03" db="EMBL/GenBank/DDBJ databases">
        <title>Trachymyrmex septentrionalis WGS genome.</title>
        <authorList>
            <person name="Nygaard S."/>
            <person name="Hu H."/>
            <person name="Boomsma J."/>
            <person name="Zhang G."/>
        </authorList>
    </citation>
    <scope>NUCLEOTIDE SEQUENCE [LARGE SCALE GENOMIC DNA]</scope>
    <source>
        <strain evidence="2">Tsep2-gDNA-1</strain>
        <tissue evidence="2">Whole body</tissue>
    </source>
</reference>
<evidence type="ECO:0000256" key="1">
    <source>
        <dbReference type="SAM" id="MobiDB-lite"/>
    </source>
</evidence>
<dbReference type="Proteomes" id="UP000078541">
    <property type="component" value="Unassembled WGS sequence"/>
</dbReference>
<name>A0A195EYA4_9HYME</name>
<proteinExistence type="predicted"/>
<evidence type="ECO:0000313" key="3">
    <source>
        <dbReference type="Proteomes" id="UP000078541"/>
    </source>
</evidence>
<keyword evidence="3" id="KW-1185">Reference proteome</keyword>
<accession>A0A195EYA4</accession>
<protein>
    <submittedName>
        <fullName evidence="2">Uncharacterized protein</fullName>
    </submittedName>
</protein>
<feature type="region of interest" description="Disordered" evidence="1">
    <location>
        <begin position="67"/>
        <end position="100"/>
    </location>
</feature>
<organism evidence="2 3">
    <name type="scientific">Trachymyrmex septentrionalis</name>
    <dbReference type="NCBI Taxonomy" id="34720"/>
    <lineage>
        <taxon>Eukaryota</taxon>
        <taxon>Metazoa</taxon>
        <taxon>Ecdysozoa</taxon>
        <taxon>Arthropoda</taxon>
        <taxon>Hexapoda</taxon>
        <taxon>Insecta</taxon>
        <taxon>Pterygota</taxon>
        <taxon>Neoptera</taxon>
        <taxon>Endopterygota</taxon>
        <taxon>Hymenoptera</taxon>
        <taxon>Apocrita</taxon>
        <taxon>Aculeata</taxon>
        <taxon>Formicoidea</taxon>
        <taxon>Formicidae</taxon>
        <taxon>Myrmicinae</taxon>
        <taxon>Trachymyrmex</taxon>
    </lineage>
</organism>
<dbReference type="AlphaFoldDB" id="A0A195EYA4"/>
<gene>
    <name evidence="2" type="ORF">ALC56_12822</name>
</gene>
<evidence type="ECO:0000313" key="2">
    <source>
        <dbReference type="EMBL" id="KYN32869.1"/>
    </source>
</evidence>